<dbReference type="RefSeq" id="WP_369716883.1">
    <property type="nucleotide sequence ID" value="NZ_CP165647.1"/>
</dbReference>
<dbReference type="EMBL" id="CP165647">
    <property type="protein sequence ID" value="XDU62973.1"/>
    <property type="molecule type" value="Genomic_DNA"/>
</dbReference>
<evidence type="ECO:0000313" key="2">
    <source>
        <dbReference type="EMBL" id="XDU62973.1"/>
    </source>
</evidence>
<feature type="transmembrane region" description="Helical" evidence="1">
    <location>
        <begin position="12"/>
        <end position="30"/>
    </location>
</feature>
<protein>
    <recommendedName>
        <fullName evidence="3">ATP synthase I</fullName>
    </recommendedName>
</protein>
<sequence>MLEKMPENIKKSYIISIFVMIISTFLGIIFNCVELYFGYLIGAIISIININLLVNGVHKILYFQNNPKFRGNFEYLKRMAIFCFGMFIVGKVSQKYFESHVLTNIAATGAGALNFKISYLLCHLKEKIFFSKSRK</sequence>
<reference evidence="2" key="1">
    <citation type="submission" date="2024-07" db="EMBL/GenBank/DDBJ databases">
        <authorList>
            <person name="Li X.-J."/>
            <person name="Wang X."/>
        </authorList>
    </citation>
    <scope>NUCLEOTIDE SEQUENCE</scope>
    <source>
        <strain evidence="2">HSP-536</strain>
    </source>
</reference>
<gene>
    <name evidence="2" type="ORF">AB8B28_03725</name>
</gene>
<name>A0AB39V6M8_9FUSO</name>
<dbReference type="AlphaFoldDB" id="A0AB39V6M8"/>
<feature type="transmembrane region" description="Helical" evidence="1">
    <location>
        <begin position="105"/>
        <end position="124"/>
    </location>
</feature>
<keyword evidence="1" id="KW-0812">Transmembrane</keyword>
<accession>A0AB39V6M8</accession>
<evidence type="ECO:0008006" key="3">
    <source>
        <dbReference type="Google" id="ProtNLM"/>
    </source>
</evidence>
<feature type="transmembrane region" description="Helical" evidence="1">
    <location>
        <begin position="36"/>
        <end position="54"/>
    </location>
</feature>
<organism evidence="2">
    <name type="scientific">Leptotrichia alba</name>
    <dbReference type="NCBI Taxonomy" id="3239304"/>
    <lineage>
        <taxon>Bacteria</taxon>
        <taxon>Fusobacteriati</taxon>
        <taxon>Fusobacteriota</taxon>
        <taxon>Fusobacteriia</taxon>
        <taxon>Fusobacteriales</taxon>
        <taxon>Leptotrichiaceae</taxon>
        <taxon>Leptotrichia</taxon>
    </lineage>
</organism>
<keyword evidence="1" id="KW-1133">Transmembrane helix</keyword>
<evidence type="ECO:0000256" key="1">
    <source>
        <dbReference type="SAM" id="Phobius"/>
    </source>
</evidence>
<proteinExistence type="predicted"/>
<feature type="transmembrane region" description="Helical" evidence="1">
    <location>
        <begin position="75"/>
        <end position="93"/>
    </location>
</feature>
<keyword evidence="1" id="KW-0472">Membrane</keyword>
<dbReference type="KEGG" id="lala:AB8B28_03725"/>